<reference evidence="2" key="4">
    <citation type="submission" date="2020-11" db="EMBL/GenBank/DDBJ databases">
        <title>Description of novel Gluconobacter species.</title>
        <authorList>
            <person name="Cleenwerck I."/>
            <person name="Cnockaert M."/>
            <person name="Borremans W."/>
            <person name="Wieme A.D."/>
            <person name="De Vuyst L."/>
            <person name="Vandamme P."/>
        </authorList>
    </citation>
    <scope>NUCLEOTIDE SEQUENCE</scope>
    <source>
        <strain evidence="2">R71697</strain>
    </source>
</reference>
<keyword evidence="4" id="KW-1185">Reference proteome</keyword>
<reference evidence="4" key="2">
    <citation type="journal article" date="2019" name="Int. J. Syst. Evol. Microbiol.">
        <title>The Global Catalogue of Microorganisms (GCM) 10K type strain sequencing project: providing services to taxonomists for standard genome sequencing and annotation.</title>
        <authorList>
            <consortium name="The Broad Institute Genomics Platform"/>
            <consortium name="The Broad Institute Genome Sequencing Center for Infectious Disease"/>
            <person name="Wu L."/>
            <person name="Ma J."/>
        </authorList>
    </citation>
    <scope>NUCLEOTIDE SEQUENCE [LARGE SCALE GENOMIC DNA]</scope>
    <source>
        <strain evidence="4">NBRC 3271</strain>
    </source>
</reference>
<reference evidence="2" key="3">
    <citation type="submission" date="2020-04" db="EMBL/GenBank/DDBJ databases">
        <authorList>
            <person name="Sombolestani A."/>
        </authorList>
    </citation>
    <scope>NUCLEOTIDE SEQUENCE</scope>
    <source>
        <strain evidence="2">R71697</strain>
    </source>
</reference>
<comment type="caution">
    <text evidence="2">The sequence shown here is derived from an EMBL/GenBank/DDBJ whole genome shotgun (WGS) entry which is preliminary data.</text>
</comment>
<reference evidence="1" key="1">
    <citation type="journal article" date="2014" name="Int. J. Syst. Evol. Microbiol.">
        <title>Complete genome of a new Firmicutes species belonging to the dominant human colonic microbiota ('Ruminococcus bicirculans') reveals two chromosomes and a selective capacity to utilize plant glucans.</title>
        <authorList>
            <consortium name="NISC Comparative Sequencing Program"/>
            <person name="Wegmann U."/>
            <person name="Louis P."/>
            <person name="Goesmann A."/>
            <person name="Henrissat B."/>
            <person name="Duncan S.H."/>
            <person name="Flint H.J."/>
        </authorList>
    </citation>
    <scope>NUCLEOTIDE SEQUENCE</scope>
    <source>
        <strain evidence="1">NBRC 3271</strain>
    </source>
</reference>
<dbReference type="GeneID" id="81475948"/>
<dbReference type="EMBL" id="JABCQN010000012">
    <property type="protein sequence ID" value="MBF0872077.1"/>
    <property type="molecule type" value="Genomic_DNA"/>
</dbReference>
<reference evidence="1" key="5">
    <citation type="submission" date="2023-01" db="EMBL/GenBank/DDBJ databases">
        <title>Draft genome sequence of Gluconobacter japonicus strain NBRC 3271.</title>
        <authorList>
            <person name="Sun Q."/>
            <person name="Mori K."/>
        </authorList>
    </citation>
    <scope>NUCLEOTIDE SEQUENCE</scope>
    <source>
        <strain evidence="1">NBRC 3271</strain>
    </source>
</reference>
<accession>A0A9Q2FRB1</accession>
<name>A0A9Q2FRB1_GLUJA</name>
<dbReference type="AlphaFoldDB" id="A0A9Q2FRB1"/>
<organism evidence="2 3">
    <name type="scientific">Gluconobacter japonicus</name>
    <dbReference type="NCBI Taxonomy" id="376620"/>
    <lineage>
        <taxon>Bacteria</taxon>
        <taxon>Pseudomonadati</taxon>
        <taxon>Pseudomonadota</taxon>
        <taxon>Alphaproteobacteria</taxon>
        <taxon>Acetobacterales</taxon>
        <taxon>Acetobacteraceae</taxon>
        <taxon>Gluconobacter</taxon>
    </lineage>
</organism>
<gene>
    <name evidence="1" type="ORF">GCM10010937_16700</name>
    <name evidence="2" type="ORF">HKD32_14735</name>
</gene>
<proteinExistence type="predicted"/>
<dbReference type="RefSeq" id="WP_010505112.1">
    <property type="nucleotide sequence ID" value="NZ_BEWO01000028.1"/>
</dbReference>
<protein>
    <submittedName>
        <fullName evidence="2">Uncharacterized protein</fullName>
    </submittedName>
</protein>
<evidence type="ECO:0000313" key="2">
    <source>
        <dbReference type="EMBL" id="MBF0872077.1"/>
    </source>
</evidence>
<evidence type="ECO:0000313" key="1">
    <source>
        <dbReference type="EMBL" id="GLQ59867.1"/>
    </source>
</evidence>
<sequence>MSDVSLSGNMTMDVQTLQSMVDQGGAAGNQSIQDFALAVMREAQQKGNGQEAQAASNIAGSLNDGTYSQGASNDALYASLQGQSVDSAGLGIENTRNRIVSGDSSSSIAHDLDALGTEIGGDDGAKLKAIAAQVSNGTATTTSAVSLLNQLGQQHGLPDVTTGSSSGAATTTPLSVNLRGGVEQGEEAGAFFAAMFGSQQLKFSSTDEFPTLDKNEKNA</sequence>
<evidence type="ECO:0000313" key="4">
    <source>
        <dbReference type="Proteomes" id="UP001156613"/>
    </source>
</evidence>
<evidence type="ECO:0000313" key="3">
    <source>
        <dbReference type="Proteomes" id="UP000661006"/>
    </source>
</evidence>
<dbReference type="Proteomes" id="UP000661006">
    <property type="component" value="Unassembled WGS sequence"/>
</dbReference>
<dbReference type="Proteomes" id="UP001156613">
    <property type="component" value="Unassembled WGS sequence"/>
</dbReference>
<dbReference type="EMBL" id="BSNT01000059">
    <property type="protein sequence ID" value="GLQ59867.1"/>
    <property type="molecule type" value="Genomic_DNA"/>
</dbReference>